<accession>A0A5Q0QBQ9</accession>
<protein>
    <submittedName>
        <fullName evidence="1">OsmC family peroxiredoxin</fullName>
    </submittedName>
</protein>
<dbReference type="SUPFAM" id="SSF82784">
    <property type="entry name" value="OsmC-like"/>
    <property type="match status" value="1"/>
</dbReference>
<dbReference type="Gene3D" id="3.30.300.20">
    <property type="match status" value="1"/>
</dbReference>
<organism evidence="1 2">
    <name type="scientific">Sphingobacterium zhuxiongii</name>
    <dbReference type="NCBI Taxonomy" id="2662364"/>
    <lineage>
        <taxon>Bacteria</taxon>
        <taxon>Pseudomonadati</taxon>
        <taxon>Bacteroidota</taxon>
        <taxon>Sphingobacteriia</taxon>
        <taxon>Sphingobacteriales</taxon>
        <taxon>Sphingobacteriaceae</taxon>
        <taxon>Sphingobacterium</taxon>
    </lineage>
</organism>
<dbReference type="PANTHER" id="PTHR39624">
    <property type="entry name" value="PROTEIN INVOLVED IN RIMO-MEDIATED BETA-METHYLTHIOLATION OF RIBOSOMAL PROTEIN S12 YCAO"/>
    <property type="match status" value="1"/>
</dbReference>
<proteinExistence type="predicted"/>
<keyword evidence="2" id="KW-1185">Reference proteome</keyword>
<reference evidence="1 2" key="1">
    <citation type="submission" date="2019-10" db="EMBL/GenBank/DDBJ databases">
        <authorList>
            <person name="Dong K."/>
        </authorList>
    </citation>
    <scope>NUCLEOTIDE SEQUENCE [LARGE SCALE GENOMIC DNA]</scope>
    <source>
        <strain evidence="2">dk4302</strain>
    </source>
</reference>
<evidence type="ECO:0000313" key="2">
    <source>
        <dbReference type="Proteomes" id="UP000326921"/>
    </source>
</evidence>
<sequence length="137" mass="15465">MAQEVQVTIEEENYTTKVAYGDLSILADEPLDLGGQNKGLTPTQLLLASIGSCKVITMRMYANRKNWEVKKINIQLSSEVVNSDLQQTTYIRCHISFEGNLAEDQIKRLYIIADKCPIHKMLHNPIVIESNVIDTTK</sequence>
<dbReference type="InterPro" id="IPR015946">
    <property type="entry name" value="KH_dom-like_a/b"/>
</dbReference>
<evidence type="ECO:0000313" key="1">
    <source>
        <dbReference type="EMBL" id="QGA26704.1"/>
    </source>
</evidence>
<dbReference type="Pfam" id="PF02566">
    <property type="entry name" value="OsmC"/>
    <property type="match status" value="1"/>
</dbReference>
<dbReference type="InterPro" id="IPR003718">
    <property type="entry name" value="OsmC/Ohr_fam"/>
</dbReference>
<dbReference type="PANTHER" id="PTHR39624:SF2">
    <property type="entry name" value="OSMC-LIKE PROTEIN"/>
    <property type="match status" value="1"/>
</dbReference>
<dbReference type="KEGG" id="sphe:GFH32_10360"/>
<dbReference type="AlphaFoldDB" id="A0A5Q0QBQ9"/>
<gene>
    <name evidence="1" type="ORF">GFH32_10360</name>
</gene>
<dbReference type="Proteomes" id="UP000326921">
    <property type="component" value="Chromosome"/>
</dbReference>
<name>A0A5Q0QBQ9_9SPHI</name>
<dbReference type="InterPro" id="IPR036102">
    <property type="entry name" value="OsmC/Ohrsf"/>
</dbReference>
<dbReference type="RefSeq" id="WP_153511554.1">
    <property type="nucleotide sequence ID" value="NZ_CP045652.1"/>
</dbReference>
<dbReference type="EMBL" id="CP045652">
    <property type="protein sequence ID" value="QGA26704.1"/>
    <property type="molecule type" value="Genomic_DNA"/>
</dbReference>